<name>A0A3S4FWY3_SERRU</name>
<evidence type="ECO:0000313" key="2">
    <source>
        <dbReference type="EMBL" id="VEA70768.1"/>
    </source>
</evidence>
<accession>A0A3S4FWY3</accession>
<proteinExistence type="predicted"/>
<dbReference type="InterPro" id="IPR035093">
    <property type="entry name" value="RelE/ParE_toxin_dom_sf"/>
</dbReference>
<dbReference type="AlphaFoldDB" id="A0A3S4FWY3"/>
<dbReference type="InterPro" id="IPR048911">
    <property type="entry name" value="Bflower"/>
</dbReference>
<gene>
    <name evidence="2" type="ORF">NCTC9419_02276</name>
</gene>
<feature type="domain" description="4-fold beta flower" evidence="1">
    <location>
        <begin position="101"/>
        <end position="198"/>
    </location>
</feature>
<dbReference type="EMBL" id="LR134155">
    <property type="protein sequence ID" value="VEA70768.1"/>
    <property type="molecule type" value="Genomic_DNA"/>
</dbReference>
<sequence length="214" mass="24196">MKILIAEQFNKSMKQLSKEEQNEVVSMFTLVSNIERESLMSSPMLIKLQSNSSLYTLRTQYTRIFCSFVGDDLVFLDVNSANKGALGASAYTQESRTGETTLFGFLGDPQAYIASDAIYSFEGRPLAYLDRTSIYGFNGRHLGWFEQGVIWDHKGHRVGFTKSTCPVFTQFEPFKGFKQFKPFKAFKQFAPLKPFLSNASAVVPLLKFLEQGRA</sequence>
<protein>
    <recommendedName>
        <fullName evidence="1">4-fold beta flower domain-containing protein</fullName>
    </recommendedName>
</protein>
<evidence type="ECO:0000313" key="3">
    <source>
        <dbReference type="Proteomes" id="UP000271603"/>
    </source>
</evidence>
<organism evidence="2 3">
    <name type="scientific">Serratia rubidaea</name>
    <name type="common">Serratia marinorubra</name>
    <dbReference type="NCBI Taxonomy" id="61652"/>
    <lineage>
        <taxon>Bacteria</taxon>
        <taxon>Pseudomonadati</taxon>
        <taxon>Pseudomonadota</taxon>
        <taxon>Gammaproteobacteria</taxon>
        <taxon>Enterobacterales</taxon>
        <taxon>Yersiniaceae</taxon>
        <taxon>Serratia</taxon>
    </lineage>
</organism>
<evidence type="ECO:0000259" key="1">
    <source>
        <dbReference type="Pfam" id="PF21784"/>
    </source>
</evidence>
<dbReference type="Gene3D" id="3.30.2310.20">
    <property type="entry name" value="RelE-like"/>
    <property type="match status" value="1"/>
</dbReference>
<dbReference type="Proteomes" id="UP000271603">
    <property type="component" value="Chromosome"/>
</dbReference>
<dbReference type="Pfam" id="PF21784">
    <property type="entry name" value="Bflower"/>
    <property type="match status" value="1"/>
</dbReference>
<reference evidence="2 3" key="1">
    <citation type="submission" date="2018-12" db="EMBL/GenBank/DDBJ databases">
        <authorList>
            <consortium name="Pathogen Informatics"/>
        </authorList>
    </citation>
    <scope>NUCLEOTIDE SEQUENCE [LARGE SCALE GENOMIC DNA]</scope>
    <source>
        <strain evidence="2 3">NCTC9419</strain>
    </source>
</reference>